<evidence type="ECO:0000313" key="2">
    <source>
        <dbReference type="Proteomes" id="UP001160148"/>
    </source>
</evidence>
<gene>
    <name evidence="1" type="ORF">MEUPH1_LOCUS17704</name>
</gene>
<accession>A0AAV0X4K5</accession>
<proteinExistence type="predicted"/>
<dbReference type="Proteomes" id="UP001160148">
    <property type="component" value="Unassembled WGS sequence"/>
</dbReference>
<dbReference type="AlphaFoldDB" id="A0AAV0X4K5"/>
<comment type="caution">
    <text evidence="1">The sequence shown here is derived from an EMBL/GenBank/DDBJ whole genome shotgun (WGS) entry which is preliminary data.</text>
</comment>
<protein>
    <submittedName>
        <fullName evidence="1">Uncharacterized protein</fullName>
    </submittedName>
</protein>
<dbReference type="EMBL" id="CARXXK010000003">
    <property type="protein sequence ID" value="CAI6362651.1"/>
    <property type="molecule type" value="Genomic_DNA"/>
</dbReference>
<sequence>MGSTDVIAGVSAFGGKWVSLTCDSERFDIDSGRVRCQYTVADYMSAVDGAAVIVVPAAFRYASQMVAHVVLPGSGRGQAEVIIRRWAVRCARPYRFAYVDGRRYEVLGVSDAFTFVHRGSCDCGADFRMDLPVLQADDHRTTDQTMSAFVSALMDTRSSACPVCNVPSNHRQVLEYLTTNIDRLSDVHSNIKRDHIKQTECLNDCTSLLEFQHIKTKMLNRETENCRRFADDLVMGLLKNRKAVFKTGIHTIYVKMDETPEGEPSASEYFMDSVINSQKQTIVKLTSIYKEITIMMNTMQLFAKVL</sequence>
<reference evidence="1 2" key="1">
    <citation type="submission" date="2023-01" db="EMBL/GenBank/DDBJ databases">
        <authorList>
            <person name="Whitehead M."/>
        </authorList>
    </citation>
    <scope>NUCLEOTIDE SEQUENCE [LARGE SCALE GENOMIC DNA]</scope>
</reference>
<evidence type="ECO:0000313" key="1">
    <source>
        <dbReference type="EMBL" id="CAI6362651.1"/>
    </source>
</evidence>
<keyword evidence="2" id="KW-1185">Reference proteome</keyword>
<name>A0AAV0X4K5_9HEMI</name>
<organism evidence="1 2">
    <name type="scientific">Macrosiphum euphorbiae</name>
    <name type="common">potato aphid</name>
    <dbReference type="NCBI Taxonomy" id="13131"/>
    <lineage>
        <taxon>Eukaryota</taxon>
        <taxon>Metazoa</taxon>
        <taxon>Ecdysozoa</taxon>
        <taxon>Arthropoda</taxon>
        <taxon>Hexapoda</taxon>
        <taxon>Insecta</taxon>
        <taxon>Pterygota</taxon>
        <taxon>Neoptera</taxon>
        <taxon>Paraneoptera</taxon>
        <taxon>Hemiptera</taxon>
        <taxon>Sternorrhyncha</taxon>
        <taxon>Aphidomorpha</taxon>
        <taxon>Aphidoidea</taxon>
        <taxon>Aphididae</taxon>
        <taxon>Macrosiphini</taxon>
        <taxon>Macrosiphum</taxon>
    </lineage>
</organism>